<dbReference type="Proteomes" id="UP000019763">
    <property type="component" value="Unassembled WGS sequence"/>
</dbReference>
<dbReference type="GeneID" id="22911043"/>
<accession>A0A023BBX8</accession>
<proteinExistence type="predicted"/>
<evidence type="ECO:0000256" key="1">
    <source>
        <dbReference type="SAM" id="MobiDB-lite"/>
    </source>
</evidence>
<dbReference type="VEuPathDB" id="CryptoDB:GNI_022130"/>
<gene>
    <name evidence="2" type="ORF">GNI_022130</name>
</gene>
<feature type="region of interest" description="Disordered" evidence="1">
    <location>
        <begin position="118"/>
        <end position="143"/>
    </location>
</feature>
<comment type="caution">
    <text evidence="2">The sequence shown here is derived from an EMBL/GenBank/DDBJ whole genome shotgun (WGS) entry which is preliminary data.</text>
</comment>
<reference evidence="2" key="1">
    <citation type="submission" date="2013-12" db="EMBL/GenBank/DDBJ databases">
        <authorList>
            <person name="Omoto C.K."/>
            <person name="Sibley D."/>
            <person name="Venepally P."/>
            <person name="Hadjithomas M."/>
            <person name="Karamycheva S."/>
            <person name="Brunk B."/>
            <person name="Roos D."/>
            <person name="Caler E."/>
            <person name="Lorenzi H."/>
        </authorList>
    </citation>
    <scope>NUCLEOTIDE SEQUENCE</scope>
</reference>
<evidence type="ECO:0000313" key="3">
    <source>
        <dbReference type="Proteomes" id="UP000019763"/>
    </source>
</evidence>
<dbReference type="EMBL" id="AFNH02000163">
    <property type="protein sequence ID" value="EZG80244.1"/>
    <property type="molecule type" value="Genomic_DNA"/>
</dbReference>
<feature type="region of interest" description="Disordered" evidence="1">
    <location>
        <begin position="65"/>
        <end position="85"/>
    </location>
</feature>
<organism evidence="2 3">
    <name type="scientific">Gregarina niphandrodes</name>
    <name type="common">Septate eugregarine</name>
    <dbReference type="NCBI Taxonomy" id="110365"/>
    <lineage>
        <taxon>Eukaryota</taxon>
        <taxon>Sar</taxon>
        <taxon>Alveolata</taxon>
        <taxon>Apicomplexa</taxon>
        <taxon>Conoidasida</taxon>
        <taxon>Gregarinasina</taxon>
        <taxon>Eugregarinorida</taxon>
        <taxon>Gregarinidae</taxon>
        <taxon>Gregarina</taxon>
    </lineage>
</organism>
<keyword evidence="3" id="KW-1185">Reference proteome</keyword>
<dbReference type="RefSeq" id="XP_011134315.1">
    <property type="nucleotide sequence ID" value="XM_011136013.1"/>
</dbReference>
<feature type="compositionally biased region" description="Basic and acidic residues" evidence="1">
    <location>
        <begin position="122"/>
        <end position="142"/>
    </location>
</feature>
<protein>
    <submittedName>
        <fullName evidence="2">Uncharacterized protein</fullName>
    </submittedName>
</protein>
<sequence length="176" mass="18599">MGMGMAPGMGMGMAPGMGMGMAHGIGMGPAMGMAHGMGMGPSMGMGGGMRPVGAVGVYSVEQGMPSAGQGSMGPQMVDTRDNSPFVGQHMLAGAEEPVILDAEDYYPRGSRHEDYQLSDNENEAKYNEAKYNDSERRSEFPGEFRGSMFGPEDVMQQSMDARNGPLVESMDILPSQ</sequence>
<evidence type="ECO:0000313" key="2">
    <source>
        <dbReference type="EMBL" id="EZG80244.1"/>
    </source>
</evidence>
<feature type="region of interest" description="Disordered" evidence="1">
    <location>
        <begin position="157"/>
        <end position="176"/>
    </location>
</feature>
<name>A0A023BBX8_GRENI</name>
<dbReference type="AlphaFoldDB" id="A0A023BBX8"/>